<keyword evidence="4 7" id="KW-0812">Transmembrane</keyword>
<feature type="transmembrane region" description="Helical" evidence="7">
    <location>
        <begin position="115"/>
        <end position="136"/>
    </location>
</feature>
<dbReference type="HOGENOM" id="CLU_016047_1_1_11"/>
<dbReference type="Proteomes" id="UP000002505">
    <property type="component" value="Chromosome"/>
</dbReference>
<name>B8H6J8_PSECP</name>
<feature type="transmembrane region" description="Helical" evidence="7">
    <location>
        <begin position="221"/>
        <end position="243"/>
    </location>
</feature>
<comment type="similarity">
    <text evidence="7">Belongs to the binding-protein-dependent transport system permease family.</text>
</comment>
<gene>
    <name evidence="10" type="ordered locus">Achl_3568</name>
</gene>
<dbReference type="PROSITE" id="PS50928">
    <property type="entry name" value="ABC_TM1"/>
    <property type="match status" value="1"/>
</dbReference>
<dbReference type="PANTHER" id="PTHR43744">
    <property type="entry name" value="ABC TRANSPORTER PERMEASE PROTEIN MG189-RELATED-RELATED"/>
    <property type="match status" value="1"/>
</dbReference>
<evidence type="ECO:0000256" key="6">
    <source>
        <dbReference type="ARBA" id="ARBA00023136"/>
    </source>
</evidence>
<dbReference type="GO" id="GO:0055085">
    <property type="term" value="P:transmembrane transport"/>
    <property type="evidence" value="ECO:0007669"/>
    <property type="project" value="InterPro"/>
</dbReference>
<keyword evidence="2 7" id="KW-0813">Transport</keyword>
<dbReference type="PANTHER" id="PTHR43744:SF12">
    <property type="entry name" value="ABC TRANSPORTER PERMEASE PROTEIN MG189-RELATED"/>
    <property type="match status" value="1"/>
</dbReference>
<sequence length="315" mass="35397">MTNMAEDLKALETRNAARTAGDGPAPGAEDRRRTERRRSPREQKKRTTDLVIYAALAVLVVALMVPFIWMVSSSLKENNQVLTVPIQWIPSEFVWSNYTDIWTRIPMMGYLQNSLYLAVIITCLQVLTGSLAAYGFSKVRFPGRDVLFLAYIGTIAVPWQAYMVPQYIMMQNLGLTNSFNALILLQAFGAFGVFLMRQYYMTIPDELCEAARIDGLSEYGIWARVILPLSKPALASLALLTFVNTWNDYMGPFIYLTSNRLWTVQLGLRSFVGQFDAEYAMIMTGSVISVIPILAIFLIGQRYFIQGIATSGMKG</sequence>
<evidence type="ECO:0000313" key="10">
    <source>
        <dbReference type="EMBL" id="ACL41524.1"/>
    </source>
</evidence>
<keyword evidence="11" id="KW-1185">Reference proteome</keyword>
<proteinExistence type="inferred from homology"/>
<feature type="transmembrane region" description="Helical" evidence="7">
    <location>
        <begin position="50"/>
        <end position="71"/>
    </location>
</feature>
<protein>
    <submittedName>
        <fullName evidence="10">Binding-protein-dependent transport systems inner membrane component</fullName>
    </submittedName>
</protein>
<dbReference type="STRING" id="452863.Achl_3568"/>
<evidence type="ECO:0000256" key="1">
    <source>
        <dbReference type="ARBA" id="ARBA00004651"/>
    </source>
</evidence>
<dbReference type="CDD" id="cd06261">
    <property type="entry name" value="TM_PBP2"/>
    <property type="match status" value="1"/>
</dbReference>
<evidence type="ECO:0000256" key="2">
    <source>
        <dbReference type="ARBA" id="ARBA00022448"/>
    </source>
</evidence>
<accession>B8H6J8</accession>
<dbReference type="RefSeq" id="WP_015938718.1">
    <property type="nucleotide sequence ID" value="NC_011886.1"/>
</dbReference>
<dbReference type="InterPro" id="IPR035906">
    <property type="entry name" value="MetI-like_sf"/>
</dbReference>
<feature type="transmembrane region" description="Helical" evidence="7">
    <location>
        <begin position="181"/>
        <end position="200"/>
    </location>
</feature>
<keyword evidence="5 7" id="KW-1133">Transmembrane helix</keyword>
<evidence type="ECO:0000313" key="11">
    <source>
        <dbReference type="Proteomes" id="UP000002505"/>
    </source>
</evidence>
<feature type="transmembrane region" description="Helical" evidence="7">
    <location>
        <begin position="279"/>
        <end position="299"/>
    </location>
</feature>
<reference evidence="10" key="1">
    <citation type="submission" date="2009-01" db="EMBL/GenBank/DDBJ databases">
        <title>Complete sequence of chromosome of Arthrobacter chlorophenolicus A6.</title>
        <authorList>
            <consortium name="US DOE Joint Genome Institute"/>
            <person name="Lucas S."/>
            <person name="Copeland A."/>
            <person name="Lapidus A."/>
            <person name="Glavina del Rio T."/>
            <person name="Tice H."/>
            <person name="Bruce D."/>
            <person name="Goodwin L."/>
            <person name="Pitluck S."/>
            <person name="Goltsman E."/>
            <person name="Clum A."/>
            <person name="Larimer F."/>
            <person name="Land M."/>
            <person name="Hauser L."/>
            <person name="Kyrpides N."/>
            <person name="Mikhailova N."/>
            <person name="Jansson J."/>
            <person name="Richardson P."/>
        </authorList>
    </citation>
    <scope>NUCLEOTIDE SEQUENCE [LARGE SCALE GENOMIC DNA]</scope>
    <source>
        <strain evidence="10">A6</strain>
    </source>
</reference>
<evidence type="ECO:0000256" key="5">
    <source>
        <dbReference type="ARBA" id="ARBA00022989"/>
    </source>
</evidence>
<feature type="domain" description="ABC transmembrane type-1" evidence="9">
    <location>
        <begin position="111"/>
        <end position="300"/>
    </location>
</feature>
<evidence type="ECO:0000256" key="4">
    <source>
        <dbReference type="ARBA" id="ARBA00022692"/>
    </source>
</evidence>
<feature type="transmembrane region" description="Helical" evidence="7">
    <location>
        <begin position="148"/>
        <end position="169"/>
    </location>
</feature>
<dbReference type="eggNOG" id="COG0395">
    <property type="taxonomic scope" value="Bacteria"/>
</dbReference>
<dbReference type="Pfam" id="PF00528">
    <property type="entry name" value="BPD_transp_1"/>
    <property type="match status" value="1"/>
</dbReference>
<organism evidence="10 11">
    <name type="scientific">Pseudarthrobacter chlorophenolicus (strain ATCC 700700 / DSM 12829 / CIP 107037 / JCM 12360 / KCTC 9906 / NCIMB 13794 / A6)</name>
    <name type="common">Arthrobacter chlorophenolicus</name>
    <dbReference type="NCBI Taxonomy" id="452863"/>
    <lineage>
        <taxon>Bacteria</taxon>
        <taxon>Bacillati</taxon>
        <taxon>Actinomycetota</taxon>
        <taxon>Actinomycetes</taxon>
        <taxon>Micrococcales</taxon>
        <taxon>Micrococcaceae</taxon>
        <taxon>Pseudarthrobacter</taxon>
    </lineage>
</organism>
<dbReference type="InterPro" id="IPR000515">
    <property type="entry name" value="MetI-like"/>
</dbReference>
<dbReference type="SUPFAM" id="SSF161098">
    <property type="entry name" value="MetI-like"/>
    <property type="match status" value="1"/>
</dbReference>
<dbReference type="Gene3D" id="1.10.3720.10">
    <property type="entry name" value="MetI-like"/>
    <property type="match status" value="1"/>
</dbReference>
<keyword evidence="3" id="KW-1003">Cell membrane</keyword>
<comment type="subcellular location">
    <subcellularLocation>
        <location evidence="1 7">Cell membrane</location>
        <topology evidence="1 7">Multi-pass membrane protein</topology>
    </subcellularLocation>
</comment>
<feature type="region of interest" description="Disordered" evidence="8">
    <location>
        <begin position="11"/>
        <end position="43"/>
    </location>
</feature>
<evidence type="ECO:0000256" key="8">
    <source>
        <dbReference type="SAM" id="MobiDB-lite"/>
    </source>
</evidence>
<dbReference type="GO" id="GO:0005886">
    <property type="term" value="C:plasma membrane"/>
    <property type="evidence" value="ECO:0007669"/>
    <property type="project" value="UniProtKB-SubCell"/>
</dbReference>
<keyword evidence="6 7" id="KW-0472">Membrane</keyword>
<evidence type="ECO:0000259" key="9">
    <source>
        <dbReference type="PROSITE" id="PS50928"/>
    </source>
</evidence>
<evidence type="ECO:0000256" key="3">
    <source>
        <dbReference type="ARBA" id="ARBA00022475"/>
    </source>
</evidence>
<dbReference type="KEGG" id="ach:Achl_3568"/>
<dbReference type="OrthoDB" id="3524874at2"/>
<dbReference type="AlphaFoldDB" id="B8H6J8"/>
<evidence type="ECO:0000256" key="7">
    <source>
        <dbReference type="RuleBase" id="RU363032"/>
    </source>
</evidence>
<dbReference type="EMBL" id="CP001341">
    <property type="protein sequence ID" value="ACL41524.1"/>
    <property type="molecule type" value="Genomic_DNA"/>
</dbReference>